<protein>
    <submittedName>
        <fullName evidence="1">Uncharacterized protein</fullName>
    </submittedName>
</protein>
<gene>
    <name evidence="1" type="ORF">FB555_001706</name>
</gene>
<evidence type="ECO:0000313" key="2">
    <source>
        <dbReference type="Proteomes" id="UP000524237"/>
    </source>
</evidence>
<keyword evidence="2" id="KW-1185">Reference proteome</keyword>
<comment type="caution">
    <text evidence="1">The sequence shown here is derived from an EMBL/GenBank/DDBJ whole genome shotgun (WGS) entry which is preliminary data.</text>
</comment>
<accession>A0A7W3JUZ2</accession>
<evidence type="ECO:0000313" key="1">
    <source>
        <dbReference type="EMBL" id="MBA8829597.1"/>
    </source>
</evidence>
<dbReference type="AlphaFoldDB" id="A0A7W3JUZ2"/>
<dbReference type="EMBL" id="JACGWU010000005">
    <property type="protein sequence ID" value="MBA8829597.1"/>
    <property type="molecule type" value="Genomic_DNA"/>
</dbReference>
<reference evidence="1 2" key="1">
    <citation type="submission" date="2020-07" db="EMBL/GenBank/DDBJ databases">
        <title>Sequencing the genomes of 1000 actinobacteria strains.</title>
        <authorList>
            <person name="Klenk H.-P."/>
        </authorList>
    </citation>
    <scope>NUCLEOTIDE SEQUENCE [LARGE SCALE GENOMIC DNA]</scope>
    <source>
        <strain evidence="1 2">DSM 23737</strain>
    </source>
</reference>
<dbReference type="Proteomes" id="UP000524237">
    <property type="component" value="Unassembled WGS sequence"/>
</dbReference>
<sequence>MLPRALPGSVSLPPEEWLIRPPEEWLIRRVVSERDELAHLLSSLKTMEVEPTSWFAPSQEAYRQRLGRVGEELSRAVEKTEALVSQLEFEQTQWRGAIAAGL</sequence>
<organism evidence="1 2">
    <name type="scientific">Alpinimonas psychrophila</name>
    <dbReference type="NCBI Taxonomy" id="748908"/>
    <lineage>
        <taxon>Bacteria</taxon>
        <taxon>Bacillati</taxon>
        <taxon>Actinomycetota</taxon>
        <taxon>Actinomycetes</taxon>
        <taxon>Micrococcales</taxon>
        <taxon>Microbacteriaceae</taxon>
        <taxon>Alpinimonas</taxon>
    </lineage>
</organism>
<name>A0A7W3JUZ2_9MICO</name>
<proteinExistence type="predicted"/>
<dbReference type="RefSeq" id="WP_182485014.1">
    <property type="nucleotide sequence ID" value="NZ_JACGWU010000005.1"/>
</dbReference>